<name>A0A084G2Y4_PSEDA</name>
<evidence type="ECO:0000313" key="16">
    <source>
        <dbReference type="Proteomes" id="UP000028545"/>
    </source>
</evidence>
<comment type="cofactor">
    <cofactor evidence="1 12">
        <name>Fe cation</name>
        <dbReference type="ChEBI" id="CHEBI:24875"/>
    </cofactor>
</comment>
<evidence type="ECO:0000259" key="14">
    <source>
        <dbReference type="Pfam" id="PF20510"/>
    </source>
</evidence>
<dbReference type="InterPro" id="IPR046452">
    <property type="entry name" value="HgmA_N"/>
</dbReference>
<evidence type="ECO:0000256" key="3">
    <source>
        <dbReference type="ARBA" id="ARBA00007757"/>
    </source>
</evidence>
<feature type="binding site" evidence="12">
    <location>
        <position position="365"/>
    </location>
    <ligand>
        <name>Fe cation</name>
        <dbReference type="ChEBI" id="CHEBI:24875"/>
    </ligand>
</feature>
<keyword evidence="16" id="KW-1185">Reference proteome</keyword>
<dbReference type="RefSeq" id="XP_016641495.1">
    <property type="nucleotide sequence ID" value="XM_016788858.1"/>
</dbReference>
<comment type="pathway">
    <text evidence="2">Amino-acid degradation; L-phenylalanine degradation; acetoacetate and fumarate from L-phenylalanine: step 4/6.</text>
</comment>
<evidence type="ECO:0000256" key="5">
    <source>
        <dbReference type="ARBA" id="ARBA00022723"/>
    </source>
</evidence>
<dbReference type="AlphaFoldDB" id="A0A084G2Y4"/>
<dbReference type="Gene3D" id="2.60.120.10">
    <property type="entry name" value="Jelly Rolls"/>
    <property type="match status" value="1"/>
</dbReference>
<feature type="active site" description="Proton acceptor" evidence="11">
    <location>
        <position position="316"/>
    </location>
</feature>
<evidence type="ECO:0000256" key="1">
    <source>
        <dbReference type="ARBA" id="ARBA00001962"/>
    </source>
</evidence>
<evidence type="ECO:0000256" key="8">
    <source>
        <dbReference type="ARBA" id="ARBA00023002"/>
    </source>
</evidence>
<dbReference type="UniPathway" id="UPA00139">
    <property type="reaction ID" value="UER00339"/>
</dbReference>
<comment type="similarity">
    <text evidence="3">Belongs to the homogentisate dioxygenase family.</text>
</comment>
<dbReference type="InterPro" id="IPR005708">
    <property type="entry name" value="Homogentis_dOase"/>
</dbReference>
<evidence type="ECO:0000256" key="11">
    <source>
        <dbReference type="PIRSR" id="PIRSR605708-1"/>
    </source>
</evidence>
<dbReference type="FunFam" id="2.60.120.10:FF:000034">
    <property type="entry name" value="Homogentisate 1,2-dioxygenase"/>
    <property type="match status" value="1"/>
</dbReference>
<dbReference type="CDD" id="cd07000">
    <property type="entry name" value="cupin_HGO_N"/>
    <property type="match status" value="1"/>
</dbReference>
<evidence type="ECO:0000256" key="12">
    <source>
        <dbReference type="PIRSR" id="PIRSR605708-2"/>
    </source>
</evidence>
<dbReference type="EC" id="1.13.11.5" evidence="4"/>
<dbReference type="InterPro" id="IPR014710">
    <property type="entry name" value="RmlC-like_jellyroll"/>
</dbReference>
<dbReference type="OrthoDB" id="1689029at2759"/>
<protein>
    <recommendedName>
        <fullName evidence="4">homogentisate 1,2-dioxygenase</fullName>
        <ecNumber evidence="4">1.13.11.5</ecNumber>
    </recommendedName>
</protein>
<keyword evidence="6" id="KW-0828">Tyrosine catabolism</keyword>
<accession>A0A084G2Y4</accession>
<keyword evidence="8" id="KW-0560">Oxidoreductase</keyword>
<keyword evidence="10" id="KW-0585">Phenylalanine catabolism</keyword>
<keyword evidence="5 12" id="KW-0479">Metal-binding</keyword>
<feature type="binding site" evidence="12">
    <location>
        <position position="396"/>
    </location>
    <ligand>
        <name>Fe cation</name>
        <dbReference type="ChEBI" id="CHEBI:24875"/>
    </ligand>
</feature>
<feature type="binding site" evidence="12">
    <location>
        <position position="359"/>
    </location>
    <ligand>
        <name>Fe cation</name>
        <dbReference type="ChEBI" id="CHEBI:24875"/>
    </ligand>
</feature>
<proteinExistence type="inferred from homology"/>
<feature type="domain" description="Homogentisate 1,2-dioxygenase N-terminal" evidence="14">
    <location>
        <begin position="27"/>
        <end position="303"/>
    </location>
</feature>
<gene>
    <name evidence="15" type="ORF">SAPIO_CDS6868</name>
</gene>
<feature type="binding site" evidence="12">
    <location>
        <position position="396"/>
    </location>
    <ligand>
        <name>homogentisate</name>
        <dbReference type="ChEBI" id="CHEBI:16169"/>
    </ligand>
</feature>
<dbReference type="GO" id="GO:0046872">
    <property type="term" value="F:metal ion binding"/>
    <property type="evidence" value="ECO:0007669"/>
    <property type="project" value="UniProtKB-KW"/>
</dbReference>
<dbReference type="PANTHER" id="PTHR11056">
    <property type="entry name" value="HOMOGENTISATE 1,2-DIOXYGENASE"/>
    <property type="match status" value="1"/>
</dbReference>
<evidence type="ECO:0000256" key="7">
    <source>
        <dbReference type="ARBA" id="ARBA00022964"/>
    </source>
</evidence>
<dbReference type="GO" id="GO:0006559">
    <property type="term" value="P:L-phenylalanine catabolic process"/>
    <property type="evidence" value="ECO:0007669"/>
    <property type="project" value="UniProtKB-UniPathway"/>
</dbReference>
<dbReference type="GO" id="GO:0006572">
    <property type="term" value="P:L-tyrosine catabolic process"/>
    <property type="evidence" value="ECO:0007669"/>
    <property type="project" value="UniProtKB-KW"/>
</dbReference>
<comment type="caution">
    <text evidence="15">The sequence shown here is derived from an EMBL/GenBank/DDBJ whole genome shotgun (WGS) entry which is preliminary data.</text>
</comment>
<dbReference type="InterPro" id="IPR046451">
    <property type="entry name" value="HgmA_C"/>
</dbReference>
<evidence type="ECO:0000256" key="9">
    <source>
        <dbReference type="ARBA" id="ARBA00023004"/>
    </source>
</evidence>
<feature type="domain" description="Homogentisate 1,2-dioxygenase C-terminal" evidence="13">
    <location>
        <begin position="305"/>
        <end position="412"/>
    </location>
</feature>
<dbReference type="Proteomes" id="UP000028545">
    <property type="component" value="Unassembled WGS sequence"/>
</dbReference>
<keyword evidence="7 15" id="KW-0223">Dioxygenase</keyword>
<organism evidence="15 16">
    <name type="scientific">Pseudallescheria apiosperma</name>
    <name type="common">Scedosporium apiospermum</name>
    <dbReference type="NCBI Taxonomy" id="563466"/>
    <lineage>
        <taxon>Eukaryota</taxon>
        <taxon>Fungi</taxon>
        <taxon>Dikarya</taxon>
        <taxon>Ascomycota</taxon>
        <taxon>Pezizomycotina</taxon>
        <taxon>Sordariomycetes</taxon>
        <taxon>Hypocreomycetidae</taxon>
        <taxon>Microascales</taxon>
        <taxon>Microascaceae</taxon>
        <taxon>Scedosporium</taxon>
    </lineage>
</organism>
<evidence type="ECO:0000256" key="4">
    <source>
        <dbReference type="ARBA" id="ARBA00013127"/>
    </source>
</evidence>
<dbReference type="Pfam" id="PF04209">
    <property type="entry name" value="HgmA_C"/>
    <property type="match status" value="1"/>
</dbReference>
<dbReference type="KEGG" id="sapo:SAPIO_CDS6868"/>
<evidence type="ECO:0000256" key="6">
    <source>
        <dbReference type="ARBA" id="ARBA00022878"/>
    </source>
</evidence>
<dbReference type="VEuPathDB" id="FungiDB:SAPIO_CDS6868"/>
<sequence length="441" mass="48915">MNPKLRQAFHFTDLGSNKPTRDGDPYEYMCGFGGQFQSEIIPGTLPIAQNTPQVCRFNLYTECLTASAFAAPREANLSTWMYRCRPSCAQDGEVLIESRAKIEGCFLATNPRVKMTSAQLEWAPFEIDSKPTDFIDGLRTIGGNGDSNLRDGLALHIYAINNSMDHRAFLNADGDCLFVAQLGNLDIQTELGKLYLQPGELAVIPRGIKYVLNPAQGTTEARGYIIEVFGSRWELPNLGPIGGHGLANARDFLIPVAFIDEDLHQTWTIVTKINGQYFANTQDHSPFDVAAWHGNCVPYKYDMTKFVSISSVSVDHTDPSIYTILTAKSRDPNTSLVDFLWFGPHWDVAMNTFRPPYFHRNAASEFLANIWSKDVGGRSDNFKPGGGSYEAGHVAHGSSGGPYLTEMKKEVNQPRVLYEGNVTFILPRCVQNVDKTPQQGP</sequence>
<dbReference type="PANTHER" id="PTHR11056:SF5">
    <property type="entry name" value="HOMOGENTISATE 1,2-DIOXYGENASE"/>
    <property type="match status" value="1"/>
</dbReference>
<evidence type="ECO:0000256" key="2">
    <source>
        <dbReference type="ARBA" id="ARBA00004704"/>
    </source>
</evidence>
<evidence type="ECO:0000259" key="13">
    <source>
        <dbReference type="Pfam" id="PF04209"/>
    </source>
</evidence>
<dbReference type="GeneID" id="27725940"/>
<evidence type="ECO:0000313" key="15">
    <source>
        <dbReference type="EMBL" id="KEZ41696.1"/>
    </source>
</evidence>
<keyword evidence="9 12" id="KW-0408">Iron</keyword>
<evidence type="ECO:0000256" key="10">
    <source>
        <dbReference type="ARBA" id="ARBA00023232"/>
    </source>
</evidence>
<dbReference type="EMBL" id="JOWA01000108">
    <property type="protein sequence ID" value="KEZ41696.1"/>
    <property type="molecule type" value="Genomic_DNA"/>
</dbReference>
<dbReference type="HOGENOM" id="CLU_027174_0_0_1"/>
<dbReference type="InterPro" id="IPR011051">
    <property type="entry name" value="RmlC_Cupin_sf"/>
</dbReference>
<dbReference type="SUPFAM" id="SSF51182">
    <property type="entry name" value="RmlC-like cupins"/>
    <property type="match status" value="1"/>
</dbReference>
<reference evidence="15 16" key="1">
    <citation type="journal article" date="2014" name="Genome Announc.">
        <title>Draft genome sequence of the pathogenic fungus Scedosporium apiospermum.</title>
        <authorList>
            <person name="Vandeputte P."/>
            <person name="Ghamrawi S."/>
            <person name="Rechenmann M."/>
            <person name="Iltis A."/>
            <person name="Giraud S."/>
            <person name="Fleury M."/>
            <person name="Thornton C."/>
            <person name="Delhaes L."/>
            <person name="Meyer W."/>
            <person name="Papon N."/>
            <person name="Bouchara J.P."/>
        </authorList>
    </citation>
    <scope>NUCLEOTIDE SEQUENCE [LARGE SCALE GENOMIC DNA]</scope>
    <source>
        <strain evidence="15 16">IHEM 14462</strain>
    </source>
</reference>
<dbReference type="GO" id="GO:0004411">
    <property type="term" value="F:homogentisate 1,2-dioxygenase activity"/>
    <property type="evidence" value="ECO:0007669"/>
    <property type="project" value="UniProtKB-EC"/>
</dbReference>
<dbReference type="GO" id="GO:0005737">
    <property type="term" value="C:cytoplasm"/>
    <property type="evidence" value="ECO:0007669"/>
    <property type="project" value="TreeGrafter"/>
</dbReference>
<dbReference type="Pfam" id="PF20510">
    <property type="entry name" value="HgmA_N"/>
    <property type="match status" value="1"/>
</dbReference>
<dbReference type="OMA" id="AGQNNPQ"/>